<organism evidence="1">
    <name type="scientific">marine sediment metagenome</name>
    <dbReference type="NCBI Taxonomy" id="412755"/>
    <lineage>
        <taxon>unclassified sequences</taxon>
        <taxon>metagenomes</taxon>
        <taxon>ecological metagenomes</taxon>
    </lineage>
</organism>
<dbReference type="AlphaFoldDB" id="X1MWH4"/>
<comment type="caution">
    <text evidence="1">The sequence shown here is derived from an EMBL/GenBank/DDBJ whole genome shotgun (WGS) entry which is preliminary data.</text>
</comment>
<dbReference type="EMBL" id="BARV01007640">
    <property type="protein sequence ID" value="GAI10729.1"/>
    <property type="molecule type" value="Genomic_DNA"/>
</dbReference>
<reference evidence="1" key="1">
    <citation type="journal article" date="2014" name="Front. Microbiol.">
        <title>High frequency of phylogenetically diverse reductive dehalogenase-homologous genes in deep subseafloor sedimentary metagenomes.</title>
        <authorList>
            <person name="Kawai M."/>
            <person name="Futagami T."/>
            <person name="Toyoda A."/>
            <person name="Takaki Y."/>
            <person name="Nishi S."/>
            <person name="Hori S."/>
            <person name="Arai W."/>
            <person name="Tsubouchi T."/>
            <person name="Morono Y."/>
            <person name="Uchiyama I."/>
            <person name="Ito T."/>
            <person name="Fujiyama A."/>
            <person name="Inagaki F."/>
            <person name="Takami H."/>
        </authorList>
    </citation>
    <scope>NUCLEOTIDE SEQUENCE</scope>
    <source>
        <strain evidence="1">Expedition CK06-06</strain>
    </source>
</reference>
<accession>X1MWH4</accession>
<evidence type="ECO:0000313" key="1">
    <source>
        <dbReference type="EMBL" id="GAI10729.1"/>
    </source>
</evidence>
<protein>
    <submittedName>
        <fullName evidence="1">Uncharacterized protein</fullName>
    </submittedName>
</protein>
<sequence>HINWELTFKNVDKQLHQTLKTVADQPLEKMLQARYDKYRKIGIFAEK</sequence>
<name>X1MWH4_9ZZZZ</name>
<proteinExistence type="predicted"/>
<feature type="non-terminal residue" evidence="1">
    <location>
        <position position="1"/>
    </location>
</feature>
<gene>
    <name evidence="1" type="ORF">S06H3_15521</name>
</gene>